<evidence type="ECO:0000256" key="2">
    <source>
        <dbReference type="ARBA" id="ARBA00022612"/>
    </source>
</evidence>
<keyword evidence="7" id="KW-0255">Endonuclease</keyword>
<keyword evidence="4" id="KW-0540">Nuclease</keyword>
<dbReference type="InterPro" id="IPR025724">
    <property type="entry name" value="GAG-pre-integrase_dom"/>
</dbReference>
<keyword evidence="21" id="KW-1185">Reference proteome</keyword>
<dbReference type="Proteomes" id="UP000054359">
    <property type="component" value="Unassembled WGS sequence"/>
</dbReference>
<evidence type="ECO:0000256" key="1">
    <source>
        <dbReference type="ARBA" id="ARBA00002180"/>
    </source>
</evidence>
<dbReference type="GO" id="GO:0003676">
    <property type="term" value="F:nucleic acid binding"/>
    <property type="evidence" value="ECO:0007669"/>
    <property type="project" value="InterPro"/>
</dbReference>
<keyword evidence="14" id="KW-0917">Virion maturation</keyword>
<feature type="region of interest" description="Disordered" evidence="17">
    <location>
        <begin position="212"/>
        <end position="244"/>
    </location>
</feature>
<evidence type="ECO:0000256" key="10">
    <source>
        <dbReference type="ARBA" id="ARBA00022842"/>
    </source>
</evidence>
<name>A0A087T557_STEMI</name>
<dbReference type="GO" id="GO:0008233">
    <property type="term" value="F:peptidase activity"/>
    <property type="evidence" value="ECO:0007669"/>
    <property type="project" value="UniProtKB-KW"/>
</dbReference>
<evidence type="ECO:0000256" key="8">
    <source>
        <dbReference type="ARBA" id="ARBA00022801"/>
    </source>
</evidence>
<dbReference type="Gene3D" id="4.10.60.10">
    <property type="entry name" value="Zinc finger, CCHC-type"/>
    <property type="match status" value="1"/>
</dbReference>
<dbReference type="PROSITE" id="PS50158">
    <property type="entry name" value="ZF_CCHC"/>
    <property type="match status" value="1"/>
</dbReference>
<keyword evidence="16" id="KW-0863">Zinc-finger</keyword>
<dbReference type="GO" id="GO:0008270">
    <property type="term" value="F:zinc ion binding"/>
    <property type="evidence" value="ECO:0007669"/>
    <property type="project" value="UniProtKB-KW"/>
</dbReference>
<evidence type="ECO:0000256" key="15">
    <source>
        <dbReference type="ARBA" id="ARBA00023172"/>
    </source>
</evidence>
<dbReference type="OMA" id="ANCMITE"/>
<dbReference type="AlphaFoldDB" id="A0A087T557"/>
<organism evidence="20 21">
    <name type="scientific">Stegodyphus mimosarum</name>
    <name type="common">African social velvet spider</name>
    <dbReference type="NCBI Taxonomy" id="407821"/>
    <lineage>
        <taxon>Eukaryota</taxon>
        <taxon>Metazoa</taxon>
        <taxon>Ecdysozoa</taxon>
        <taxon>Arthropoda</taxon>
        <taxon>Chelicerata</taxon>
        <taxon>Arachnida</taxon>
        <taxon>Araneae</taxon>
        <taxon>Araneomorphae</taxon>
        <taxon>Entelegynae</taxon>
        <taxon>Eresoidea</taxon>
        <taxon>Eresidae</taxon>
        <taxon>Stegodyphus</taxon>
    </lineage>
</organism>
<dbReference type="GO" id="GO:0015074">
    <property type="term" value="P:DNA integration"/>
    <property type="evidence" value="ECO:0007669"/>
    <property type="project" value="UniProtKB-KW"/>
</dbReference>
<dbReference type="Pfam" id="PF22936">
    <property type="entry name" value="Pol_BBD"/>
    <property type="match status" value="1"/>
</dbReference>
<evidence type="ECO:0000256" key="5">
    <source>
        <dbReference type="ARBA" id="ARBA00022723"/>
    </source>
</evidence>
<dbReference type="EMBL" id="KK113457">
    <property type="protein sequence ID" value="KFM60246.1"/>
    <property type="molecule type" value="Genomic_DNA"/>
</dbReference>
<protein>
    <submittedName>
        <fullName evidence="20">Retrovirus-related Pol polyprotein from transposon TNT 1-94</fullName>
    </submittedName>
</protein>
<proteinExistence type="predicted"/>
<evidence type="ECO:0000256" key="11">
    <source>
        <dbReference type="ARBA" id="ARBA00022908"/>
    </source>
</evidence>
<evidence type="ECO:0000259" key="18">
    <source>
        <dbReference type="PROSITE" id="PS50158"/>
    </source>
</evidence>
<dbReference type="Pfam" id="PF13976">
    <property type="entry name" value="gag_pre-integrs"/>
    <property type="match status" value="1"/>
</dbReference>
<evidence type="ECO:0000256" key="9">
    <source>
        <dbReference type="ARBA" id="ARBA00022840"/>
    </source>
</evidence>
<dbReference type="GO" id="GO:0003887">
    <property type="term" value="F:DNA-directed DNA polymerase activity"/>
    <property type="evidence" value="ECO:0007669"/>
    <property type="project" value="UniProtKB-KW"/>
</dbReference>
<dbReference type="PROSITE" id="PS50994">
    <property type="entry name" value="INTEGRASE"/>
    <property type="match status" value="1"/>
</dbReference>
<dbReference type="OrthoDB" id="7548346at2759"/>
<dbReference type="PANTHER" id="PTHR42648">
    <property type="entry name" value="TRANSPOSASE, PUTATIVE-RELATED"/>
    <property type="match status" value="1"/>
</dbReference>
<evidence type="ECO:0000256" key="3">
    <source>
        <dbReference type="ARBA" id="ARBA00022670"/>
    </source>
</evidence>
<keyword evidence="13" id="KW-0239">DNA-directed DNA polymerase</keyword>
<dbReference type="PANTHER" id="PTHR42648:SF11">
    <property type="entry name" value="TRANSPOSON TY4-P GAG-POL POLYPROTEIN"/>
    <property type="match status" value="1"/>
</dbReference>
<evidence type="ECO:0000313" key="20">
    <source>
        <dbReference type="EMBL" id="KFM60246.1"/>
    </source>
</evidence>
<keyword evidence="12" id="KW-0695">RNA-directed DNA polymerase</keyword>
<dbReference type="InterPro" id="IPR036397">
    <property type="entry name" value="RNaseH_sf"/>
</dbReference>
<dbReference type="Pfam" id="PF00098">
    <property type="entry name" value="zf-CCHC"/>
    <property type="match status" value="1"/>
</dbReference>
<dbReference type="Gene3D" id="3.30.420.10">
    <property type="entry name" value="Ribonuclease H-like superfamily/Ribonuclease H"/>
    <property type="match status" value="1"/>
</dbReference>
<keyword evidence="3" id="KW-0645">Protease</keyword>
<dbReference type="InterPro" id="IPR001878">
    <property type="entry name" value="Znf_CCHC"/>
</dbReference>
<feature type="domain" description="CCHC-type" evidence="18">
    <location>
        <begin position="192"/>
        <end position="205"/>
    </location>
</feature>
<evidence type="ECO:0000256" key="7">
    <source>
        <dbReference type="ARBA" id="ARBA00022759"/>
    </source>
</evidence>
<evidence type="ECO:0000256" key="14">
    <source>
        <dbReference type="ARBA" id="ARBA00023113"/>
    </source>
</evidence>
<accession>A0A087T557</accession>
<evidence type="ECO:0000256" key="6">
    <source>
        <dbReference type="ARBA" id="ARBA00022741"/>
    </source>
</evidence>
<dbReference type="STRING" id="407821.A0A087T557"/>
<feature type="domain" description="Integrase catalytic" evidence="19">
    <location>
        <begin position="439"/>
        <end position="632"/>
    </location>
</feature>
<dbReference type="InterPro" id="IPR012337">
    <property type="entry name" value="RNaseH-like_sf"/>
</dbReference>
<keyword evidence="8" id="KW-0378">Hydrolase</keyword>
<evidence type="ECO:0000259" key="19">
    <source>
        <dbReference type="PROSITE" id="PS50994"/>
    </source>
</evidence>
<keyword evidence="5" id="KW-0479">Metal-binding</keyword>
<feature type="region of interest" description="Disordered" evidence="17">
    <location>
        <begin position="629"/>
        <end position="660"/>
    </location>
</feature>
<keyword evidence="13" id="KW-0548">Nucleotidyltransferase</keyword>
<keyword evidence="10" id="KW-0460">Magnesium</keyword>
<dbReference type="Pfam" id="PF00665">
    <property type="entry name" value="rve"/>
    <property type="match status" value="1"/>
</dbReference>
<dbReference type="GO" id="GO:0003964">
    <property type="term" value="F:RNA-directed DNA polymerase activity"/>
    <property type="evidence" value="ECO:0007669"/>
    <property type="project" value="UniProtKB-KW"/>
</dbReference>
<keyword evidence="9" id="KW-0067">ATP-binding</keyword>
<keyword evidence="13" id="KW-0808">Transferase</keyword>
<comment type="function">
    <text evidence="1">The aspartyl protease (PR) mediates the proteolytic cleavages of the Gag and Gag-Pol polyproteins after assembly of the VLP.</text>
</comment>
<dbReference type="GO" id="GO:0005524">
    <property type="term" value="F:ATP binding"/>
    <property type="evidence" value="ECO:0007669"/>
    <property type="project" value="UniProtKB-KW"/>
</dbReference>
<keyword evidence="2" id="KW-1188">Viral release from host cell</keyword>
<keyword evidence="15" id="KW-0233">DNA recombination</keyword>
<evidence type="ECO:0000313" key="21">
    <source>
        <dbReference type="Proteomes" id="UP000054359"/>
    </source>
</evidence>
<evidence type="ECO:0000256" key="16">
    <source>
        <dbReference type="PROSITE-ProRule" id="PRU00047"/>
    </source>
</evidence>
<dbReference type="SUPFAM" id="SSF57756">
    <property type="entry name" value="Retrovirus zinc finger-like domains"/>
    <property type="match status" value="1"/>
</dbReference>
<evidence type="ECO:0000256" key="12">
    <source>
        <dbReference type="ARBA" id="ARBA00022918"/>
    </source>
</evidence>
<reference evidence="20 21" key="1">
    <citation type="submission" date="2013-11" db="EMBL/GenBank/DDBJ databases">
        <title>Genome sequencing of Stegodyphus mimosarum.</title>
        <authorList>
            <person name="Bechsgaard J."/>
        </authorList>
    </citation>
    <scope>NUCLEOTIDE SEQUENCE [LARGE SCALE GENOMIC DNA]</scope>
</reference>
<dbReference type="GO" id="GO:0004519">
    <property type="term" value="F:endonuclease activity"/>
    <property type="evidence" value="ECO:0007669"/>
    <property type="project" value="UniProtKB-KW"/>
</dbReference>
<keyword evidence="11" id="KW-0229">DNA integration</keyword>
<dbReference type="InterPro" id="IPR001584">
    <property type="entry name" value="Integrase_cat-core"/>
</dbReference>
<dbReference type="GO" id="GO:0006508">
    <property type="term" value="P:proteolysis"/>
    <property type="evidence" value="ECO:0007669"/>
    <property type="project" value="UniProtKB-KW"/>
</dbReference>
<keyword evidence="6" id="KW-0547">Nucleotide-binding</keyword>
<dbReference type="InterPro" id="IPR054722">
    <property type="entry name" value="PolX-like_BBD"/>
</dbReference>
<dbReference type="SUPFAM" id="SSF53098">
    <property type="entry name" value="Ribonuclease H-like"/>
    <property type="match status" value="1"/>
</dbReference>
<evidence type="ECO:0000256" key="4">
    <source>
        <dbReference type="ARBA" id="ARBA00022722"/>
    </source>
</evidence>
<feature type="non-terminal residue" evidence="20">
    <location>
        <position position="674"/>
    </location>
</feature>
<dbReference type="GO" id="GO:0006310">
    <property type="term" value="P:DNA recombination"/>
    <property type="evidence" value="ECO:0007669"/>
    <property type="project" value="UniProtKB-KW"/>
</dbReference>
<dbReference type="Pfam" id="PF14223">
    <property type="entry name" value="Retrotran_gag_2"/>
    <property type="match status" value="1"/>
</dbReference>
<feature type="compositionally biased region" description="Basic and acidic residues" evidence="17">
    <location>
        <begin position="629"/>
        <end position="656"/>
    </location>
</feature>
<sequence>MKAALSLKRLDSVISSIKPENLDEKDERLWNEKNADAVAYIKLSLSDQQALQFSTEENAKILWEKIKSTFTGQAEDRKIDAGNELKNLEMKLHESANDYIARARGIATKCQSLGLEVSSRELVFYTVRGLRGIFSRIREILKTQREKTIDEVLEILREEESTHSSANGKRPDGTNAEAFVSRRNKNHNPRICYICRRPGHIAKDCYYRNKSPKSGLSKGNKERKKSQPTSVNVSSRSDERESDFALQLTREKNDECDKIWLLDSGATGHMAKDSFWFQNIISEVREIYQAGKHSKIFSEGIGTVKAKTISTKYSSSVNLTISNVSYVPDLRNNLLSLTALMDKGCKIESRNNSVLVFSRCNQLLFKAFKNNGRLEVNLEPYYNSECCIANDCTGNNYELWHSRLCHLNPKYMLKMKEYIDINDVSDFKCETCDISKITRKSHPNIDINQSSEILELIHSDLCGPVQTESIGGSKYFMILVDDFSGMYFTYFLKSKNEVFDAFSKFKAKYENLTGKRIKRLRTDNGLEFVNEQLDNYLANSGIFHKKTIPYNSESNGKAERANRVLLERARTLLYESELPPVYLGPYPVRARKEKYFDIEIHEKVKRVSIDRLKPCFLVKDSDIPFQDSHSKKAELRETPALKKTEENSEIQHETKTTRTGRHVKFPSHFKDYLP</sequence>
<evidence type="ECO:0000256" key="17">
    <source>
        <dbReference type="SAM" id="MobiDB-lite"/>
    </source>
</evidence>
<gene>
    <name evidence="20" type="ORF">X975_24200</name>
</gene>
<dbReference type="InterPro" id="IPR036875">
    <property type="entry name" value="Znf_CCHC_sf"/>
</dbReference>
<dbReference type="InterPro" id="IPR039537">
    <property type="entry name" value="Retrotran_Ty1/copia-like"/>
</dbReference>
<keyword evidence="16" id="KW-0862">Zinc</keyword>
<evidence type="ECO:0000256" key="13">
    <source>
        <dbReference type="ARBA" id="ARBA00022932"/>
    </source>
</evidence>